<proteinExistence type="predicted"/>
<keyword evidence="3" id="KW-1185">Reference proteome</keyword>
<dbReference type="EMBL" id="JAUKVY010000002">
    <property type="protein sequence ID" value="MDO1531464.1"/>
    <property type="molecule type" value="Genomic_DNA"/>
</dbReference>
<evidence type="ECO:0000313" key="2">
    <source>
        <dbReference type="EMBL" id="MDO1531464.1"/>
    </source>
</evidence>
<gene>
    <name evidence="2" type="ORF">Q2T77_04110</name>
</gene>
<name>A0ABT8RXR5_9BURK</name>
<evidence type="ECO:0000313" key="3">
    <source>
        <dbReference type="Proteomes" id="UP001169027"/>
    </source>
</evidence>
<organism evidence="2 3">
    <name type="scientific">Variovorax ginsengisoli</name>
    <dbReference type="NCBI Taxonomy" id="363844"/>
    <lineage>
        <taxon>Bacteria</taxon>
        <taxon>Pseudomonadati</taxon>
        <taxon>Pseudomonadota</taxon>
        <taxon>Betaproteobacteria</taxon>
        <taxon>Burkholderiales</taxon>
        <taxon>Comamonadaceae</taxon>
        <taxon>Variovorax</taxon>
    </lineage>
</organism>
<accession>A0ABT8RXR5</accession>
<protein>
    <recommendedName>
        <fullName evidence="1">Surface-adhesin protein E-like domain-containing protein</fullName>
    </recommendedName>
</protein>
<dbReference type="Proteomes" id="UP001169027">
    <property type="component" value="Unassembled WGS sequence"/>
</dbReference>
<dbReference type="InterPro" id="IPR031939">
    <property type="entry name" value="Adhesin_E-like"/>
</dbReference>
<reference evidence="2" key="1">
    <citation type="submission" date="2023-06" db="EMBL/GenBank/DDBJ databases">
        <authorList>
            <person name="Jiang Y."/>
            <person name="Liu Q."/>
        </authorList>
    </citation>
    <scope>NUCLEOTIDE SEQUENCE</scope>
    <source>
        <strain evidence="2">CGMCC 1.12090</strain>
    </source>
</reference>
<evidence type="ECO:0000259" key="1">
    <source>
        <dbReference type="Pfam" id="PF16747"/>
    </source>
</evidence>
<sequence>MLFGLFACQAQAQSPWFTVTGNPADPAVDTVEVDPVAVRADGTLKTMNVRVSRAAERRNWDGLPYRSYESRVVFDCRARKASYVEATFYAVPLWRGSPTSTVDYGANPQPMLFRDVEPNPTQRLIRAACQPR</sequence>
<feature type="domain" description="Surface-adhesin protein E-like" evidence="1">
    <location>
        <begin position="20"/>
        <end position="130"/>
    </location>
</feature>
<dbReference type="RefSeq" id="WP_301804277.1">
    <property type="nucleotide sequence ID" value="NZ_JAUJZH010000002.1"/>
</dbReference>
<comment type="caution">
    <text evidence="2">The sequence shown here is derived from an EMBL/GenBank/DDBJ whole genome shotgun (WGS) entry which is preliminary data.</text>
</comment>
<dbReference type="Pfam" id="PF16747">
    <property type="entry name" value="Adhesin_E"/>
    <property type="match status" value="1"/>
</dbReference>